<protein>
    <submittedName>
        <fullName evidence="1">Uncharacterized protein</fullName>
    </submittedName>
</protein>
<gene>
    <name evidence="1" type="ORF">L6164_004004</name>
</gene>
<organism evidence="1 2">
    <name type="scientific">Bauhinia variegata</name>
    <name type="common">Purple orchid tree</name>
    <name type="synonym">Phanera variegata</name>
    <dbReference type="NCBI Taxonomy" id="167791"/>
    <lineage>
        <taxon>Eukaryota</taxon>
        <taxon>Viridiplantae</taxon>
        <taxon>Streptophyta</taxon>
        <taxon>Embryophyta</taxon>
        <taxon>Tracheophyta</taxon>
        <taxon>Spermatophyta</taxon>
        <taxon>Magnoliopsida</taxon>
        <taxon>eudicotyledons</taxon>
        <taxon>Gunneridae</taxon>
        <taxon>Pentapetalae</taxon>
        <taxon>rosids</taxon>
        <taxon>fabids</taxon>
        <taxon>Fabales</taxon>
        <taxon>Fabaceae</taxon>
        <taxon>Cercidoideae</taxon>
        <taxon>Cercideae</taxon>
        <taxon>Bauhiniinae</taxon>
        <taxon>Bauhinia</taxon>
    </lineage>
</organism>
<accession>A0ACB9Q2J5</accession>
<comment type="caution">
    <text evidence="1">The sequence shown here is derived from an EMBL/GenBank/DDBJ whole genome shotgun (WGS) entry which is preliminary data.</text>
</comment>
<evidence type="ECO:0000313" key="1">
    <source>
        <dbReference type="EMBL" id="KAI4355210.1"/>
    </source>
</evidence>
<name>A0ACB9Q2J5_BAUVA</name>
<evidence type="ECO:0000313" key="2">
    <source>
        <dbReference type="Proteomes" id="UP000828941"/>
    </source>
</evidence>
<dbReference type="Proteomes" id="UP000828941">
    <property type="component" value="Chromosome 2"/>
</dbReference>
<keyword evidence="2" id="KW-1185">Reference proteome</keyword>
<proteinExistence type="predicted"/>
<dbReference type="EMBL" id="CM039427">
    <property type="protein sequence ID" value="KAI4355210.1"/>
    <property type="molecule type" value="Genomic_DNA"/>
</dbReference>
<reference evidence="1 2" key="1">
    <citation type="journal article" date="2022" name="DNA Res.">
        <title>Chromosomal-level genome assembly of the orchid tree Bauhinia variegata (Leguminosae; Cercidoideae) supports the allotetraploid origin hypothesis of Bauhinia.</title>
        <authorList>
            <person name="Zhong Y."/>
            <person name="Chen Y."/>
            <person name="Zheng D."/>
            <person name="Pang J."/>
            <person name="Liu Y."/>
            <person name="Luo S."/>
            <person name="Meng S."/>
            <person name="Qian L."/>
            <person name="Wei D."/>
            <person name="Dai S."/>
            <person name="Zhou R."/>
        </authorList>
    </citation>
    <scope>NUCLEOTIDE SEQUENCE [LARGE SCALE GENOMIC DNA]</scope>
    <source>
        <strain evidence="1">BV-YZ2020</strain>
    </source>
</reference>
<sequence length="453" mass="48080">MEALNAAGLTPLSVLSDRRKEPRKSLSLLSIPRCKVSNSSSLGSKKQTLQECLSKGLRGGFFLAASVVNDRIARALTYEEVLQQSVGTPSSGDFDANKVLDSVISFSTENPLVIAGGVAILAIPLVLAQVLKKPKPWGVESAKNAYTKLGADGTAQLLDIRAPVEFRQVGTPDIGGLRKKTVSITYKGDDKPGFLKRLSLKFKEPENTTLFILDKFDGNSELVAEIVTANGFKAAYAIKDGVEGPRGWLSSGLPWTPPRKALSLDFGNLADNIAGAFGEGYDGLAVTLGVAAATGLGVLAFSEVETILELLGSLALLQFASKKLLFAEDRKRTLKQVDEFLNTKIAPKELADEIKQIGKALLPGSSSNNALPAPTEKKTEPATAETTVQKAEATPDAISDSKVEAAAAPAPEINSVPKTEVKAESLPLLPKPLSPYPYYPDFKPPTSPSPSQP</sequence>